<gene>
    <name evidence="3" type="ORF">HHK36_008811</name>
</gene>
<keyword evidence="4" id="KW-1185">Reference proteome</keyword>
<evidence type="ECO:0000313" key="3">
    <source>
        <dbReference type="EMBL" id="KAF8406719.1"/>
    </source>
</evidence>
<evidence type="ECO:0000256" key="1">
    <source>
        <dbReference type="ARBA" id="ARBA00093634"/>
    </source>
</evidence>
<feature type="compositionally biased region" description="Polar residues" evidence="2">
    <location>
        <begin position="1"/>
        <end position="10"/>
    </location>
</feature>
<dbReference type="EMBL" id="JABCRI010000005">
    <property type="protein sequence ID" value="KAF8406719.1"/>
    <property type="molecule type" value="Genomic_DNA"/>
</dbReference>
<evidence type="ECO:0000313" key="4">
    <source>
        <dbReference type="Proteomes" id="UP000655225"/>
    </source>
</evidence>
<dbReference type="OrthoDB" id="408631at2759"/>
<proteinExistence type="predicted"/>
<evidence type="ECO:0000256" key="2">
    <source>
        <dbReference type="SAM" id="MobiDB-lite"/>
    </source>
</evidence>
<feature type="region of interest" description="Disordered" evidence="2">
    <location>
        <begin position="1"/>
        <end position="21"/>
    </location>
</feature>
<dbReference type="PANTHER" id="PTHR31996">
    <property type="entry name" value="COILED-COIL DOMAIN-CONTAINING PROTEIN 115"/>
    <property type="match status" value="1"/>
</dbReference>
<name>A0A834ZG56_TETSI</name>
<dbReference type="InterPro" id="IPR040357">
    <property type="entry name" value="Vma22/CCDC115"/>
</dbReference>
<sequence>MEGQEGNESTENGRKAEQQGENVVQFLDSMDTTILPFGFLVSNASPGGHTSTVQPKGWLELASARHSMGASRVNSALFDLKLHSAAQHCKWPNRMVNLLL</sequence>
<dbReference type="PANTHER" id="PTHR31996:SF2">
    <property type="entry name" value="COILED-COIL DOMAIN-CONTAINING PROTEIN 115"/>
    <property type="match status" value="1"/>
</dbReference>
<dbReference type="Proteomes" id="UP000655225">
    <property type="component" value="Unassembled WGS sequence"/>
</dbReference>
<accession>A0A834ZG56</accession>
<dbReference type="GO" id="GO:0051082">
    <property type="term" value="F:unfolded protein binding"/>
    <property type="evidence" value="ECO:0007669"/>
    <property type="project" value="TreeGrafter"/>
</dbReference>
<protein>
    <recommendedName>
        <fullName evidence="1">Vacuolar ATPase assembly protein VMA22</fullName>
    </recommendedName>
</protein>
<organism evidence="3 4">
    <name type="scientific">Tetracentron sinense</name>
    <name type="common">Spur-leaf</name>
    <dbReference type="NCBI Taxonomy" id="13715"/>
    <lineage>
        <taxon>Eukaryota</taxon>
        <taxon>Viridiplantae</taxon>
        <taxon>Streptophyta</taxon>
        <taxon>Embryophyta</taxon>
        <taxon>Tracheophyta</taxon>
        <taxon>Spermatophyta</taxon>
        <taxon>Magnoliopsida</taxon>
        <taxon>Trochodendrales</taxon>
        <taxon>Trochodendraceae</taxon>
        <taxon>Tetracentron</taxon>
    </lineage>
</organism>
<dbReference type="AlphaFoldDB" id="A0A834ZG56"/>
<dbReference type="GO" id="GO:0070072">
    <property type="term" value="P:vacuolar proton-transporting V-type ATPase complex assembly"/>
    <property type="evidence" value="ECO:0007669"/>
    <property type="project" value="InterPro"/>
</dbReference>
<reference evidence="3 4" key="1">
    <citation type="submission" date="2020-04" db="EMBL/GenBank/DDBJ databases">
        <title>Plant Genome Project.</title>
        <authorList>
            <person name="Zhang R.-G."/>
        </authorList>
    </citation>
    <scope>NUCLEOTIDE SEQUENCE [LARGE SCALE GENOMIC DNA]</scope>
    <source>
        <strain evidence="3">YNK0</strain>
        <tissue evidence="3">Leaf</tissue>
    </source>
</reference>
<comment type="caution">
    <text evidence="3">The sequence shown here is derived from an EMBL/GenBank/DDBJ whole genome shotgun (WGS) entry which is preliminary data.</text>
</comment>